<keyword evidence="3" id="KW-1185">Reference proteome</keyword>
<comment type="similarity">
    <text evidence="1">Belongs to the ARG7 family.</text>
</comment>
<dbReference type="Pfam" id="PF02519">
    <property type="entry name" value="Auxin_inducible"/>
    <property type="match status" value="1"/>
</dbReference>
<comment type="caution">
    <text evidence="2">The sequence shown here is derived from an EMBL/GenBank/DDBJ whole genome shotgun (WGS) entry which is preliminary data.</text>
</comment>
<sequence length="225" mass="25861">MEDLKQLVMRWKRKSLNWHNNVVNNVVSDSNKASYSPSGFIFVFVGYERKRFTIPLRFLKLHIFQCLLIKSEEEFGLQVKGCLVLPCEISLFREVVKYVKKDERKYGKLSLEEFANMGWGSESGGHAEQKMPKLRRMRGVSDDDVDERNHAASQQAATHQREEVAAAGRIKWLWPEAIIAARWVSPLAISGPTAVPSGSGRFWVQLQFWEVLGIFGSFRVPDIFR</sequence>
<dbReference type="GO" id="GO:0009733">
    <property type="term" value="P:response to auxin"/>
    <property type="evidence" value="ECO:0007669"/>
    <property type="project" value="InterPro"/>
</dbReference>
<protein>
    <submittedName>
        <fullName evidence="2">Uncharacterized protein</fullName>
    </submittedName>
</protein>
<evidence type="ECO:0000256" key="1">
    <source>
        <dbReference type="ARBA" id="ARBA00006974"/>
    </source>
</evidence>
<gene>
    <name evidence="2" type="ORF">KIW84_070598</name>
</gene>
<dbReference type="Gramene" id="Psat07G0059800-T1">
    <property type="protein sequence ID" value="KAI5383250.1"/>
    <property type="gene ID" value="KIW84_070598"/>
</dbReference>
<dbReference type="AlphaFoldDB" id="A0A9D4VGM2"/>
<dbReference type="EMBL" id="JAMSHJ010000007">
    <property type="protein sequence ID" value="KAI5383250.1"/>
    <property type="molecule type" value="Genomic_DNA"/>
</dbReference>
<dbReference type="InterPro" id="IPR003676">
    <property type="entry name" value="SAUR_fam"/>
</dbReference>
<organism evidence="2 3">
    <name type="scientific">Pisum sativum</name>
    <name type="common">Garden pea</name>
    <name type="synonym">Lathyrus oleraceus</name>
    <dbReference type="NCBI Taxonomy" id="3888"/>
    <lineage>
        <taxon>Eukaryota</taxon>
        <taxon>Viridiplantae</taxon>
        <taxon>Streptophyta</taxon>
        <taxon>Embryophyta</taxon>
        <taxon>Tracheophyta</taxon>
        <taxon>Spermatophyta</taxon>
        <taxon>Magnoliopsida</taxon>
        <taxon>eudicotyledons</taxon>
        <taxon>Gunneridae</taxon>
        <taxon>Pentapetalae</taxon>
        <taxon>rosids</taxon>
        <taxon>fabids</taxon>
        <taxon>Fabales</taxon>
        <taxon>Fabaceae</taxon>
        <taxon>Papilionoideae</taxon>
        <taxon>50 kb inversion clade</taxon>
        <taxon>NPAAA clade</taxon>
        <taxon>Hologalegina</taxon>
        <taxon>IRL clade</taxon>
        <taxon>Fabeae</taxon>
        <taxon>Lathyrus</taxon>
    </lineage>
</organism>
<accession>A0A9D4VGM2</accession>
<reference evidence="2 3" key="1">
    <citation type="journal article" date="2022" name="Nat. Genet.">
        <title>Improved pea reference genome and pan-genome highlight genomic features and evolutionary characteristics.</title>
        <authorList>
            <person name="Yang T."/>
            <person name="Liu R."/>
            <person name="Luo Y."/>
            <person name="Hu S."/>
            <person name="Wang D."/>
            <person name="Wang C."/>
            <person name="Pandey M.K."/>
            <person name="Ge S."/>
            <person name="Xu Q."/>
            <person name="Li N."/>
            <person name="Li G."/>
            <person name="Huang Y."/>
            <person name="Saxena R.K."/>
            <person name="Ji Y."/>
            <person name="Li M."/>
            <person name="Yan X."/>
            <person name="He Y."/>
            <person name="Liu Y."/>
            <person name="Wang X."/>
            <person name="Xiang C."/>
            <person name="Varshney R.K."/>
            <person name="Ding H."/>
            <person name="Gao S."/>
            <person name="Zong X."/>
        </authorList>
    </citation>
    <scope>NUCLEOTIDE SEQUENCE [LARGE SCALE GENOMIC DNA]</scope>
    <source>
        <strain evidence="2 3">cv. Zhongwan 6</strain>
    </source>
</reference>
<dbReference type="PANTHER" id="PTHR31374:SF203">
    <property type="entry name" value="AUXIN-RESPONSIVE PROTEIN SAUR71-LIKE"/>
    <property type="match status" value="1"/>
</dbReference>
<evidence type="ECO:0000313" key="2">
    <source>
        <dbReference type="EMBL" id="KAI5383250.1"/>
    </source>
</evidence>
<name>A0A9D4VGM2_PEA</name>
<dbReference type="PANTHER" id="PTHR31374">
    <property type="entry name" value="AUXIN-INDUCED PROTEIN-LIKE-RELATED"/>
    <property type="match status" value="1"/>
</dbReference>
<dbReference type="Proteomes" id="UP001058974">
    <property type="component" value="Chromosome 7"/>
</dbReference>
<proteinExistence type="inferred from homology"/>
<evidence type="ECO:0000313" key="3">
    <source>
        <dbReference type="Proteomes" id="UP001058974"/>
    </source>
</evidence>